<comment type="cofactor">
    <cofactor evidence="5">
        <name>Mg(2+)</name>
        <dbReference type="ChEBI" id="CHEBI:18420"/>
    </cofactor>
    <text evidence="5">Binds 2 magnesium ions per monomer.</text>
</comment>
<dbReference type="InterPro" id="IPR036320">
    <property type="entry name" value="Glycosyl_Trfase_fam3_N_dom_sf"/>
</dbReference>
<evidence type="ECO:0000256" key="5">
    <source>
        <dbReference type="HAMAP-Rule" id="MF_00211"/>
    </source>
</evidence>
<evidence type="ECO:0000256" key="4">
    <source>
        <dbReference type="ARBA" id="ARBA00023141"/>
    </source>
</evidence>
<name>A0ABU2BPM6_9ACTN</name>
<sequence length="346" mass="35146">MEPGTSWPDLITALIGGSDLTRAQTGWAMNEILSGEATPVQVAGFVVALRAKGETVDEIAGLVESLYEHAVTLSLPGRWLDVVGTGGDRSMSVNISTMSAVVAAGAGAPVIKHGNRSASSKAGAADVLEVLGVRLDLSPEQVRSVAEQAGISFCFAPAFHPALRHAGVARRELAVATVFNFLGPLANPGSPAAQAIGCADLRMAPIMAGVFADRGVDAWVFRGDDGLDELTTTTTSRLWAVSGGQVTEHVVDAAVLGLPRSTPSDLRGGDAEHNAAVVRRVLAGEQGPVRDAVVLNAGAALAVHAGGGGDPLEALTAGARRAAAAIDSGAAADALDRWVEASSSAQ</sequence>
<dbReference type="HAMAP" id="MF_00211">
    <property type="entry name" value="TrpD"/>
    <property type="match status" value="1"/>
</dbReference>
<dbReference type="Gene3D" id="3.40.1030.10">
    <property type="entry name" value="Nucleoside phosphorylase/phosphoribosyltransferase catalytic domain"/>
    <property type="match status" value="1"/>
</dbReference>
<organism evidence="8 9">
    <name type="scientific">Nocardioides marmoribigeumensis</name>
    <dbReference type="NCBI Taxonomy" id="433649"/>
    <lineage>
        <taxon>Bacteria</taxon>
        <taxon>Bacillati</taxon>
        <taxon>Actinomycetota</taxon>
        <taxon>Actinomycetes</taxon>
        <taxon>Propionibacteriales</taxon>
        <taxon>Nocardioidaceae</taxon>
        <taxon>Nocardioides</taxon>
    </lineage>
</organism>
<feature type="binding site" evidence="5">
    <location>
        <position position="229"/>
    </location>
    <ligand>
        <name>Mg(2+)</name>
        <dbReference type="ChEBI" id="CHEBI:18420"/>
        <label>1</label>
    </ligand>
</feature>
<evidence type="ECO:0000256" key="3">
    <source>
        <dbReference type="ARBA" id="ARBA00022822"/>
    </source>
</evidence>
<dbReference type="Pfam" id="PF00591">
    <property type="entry name" value="Glycos_transf_3"/>
    <property type="match status" value="1"/>
</dbReference>
<dbReference type="InterPro" id="IPR017459">
    <property type="entry name" value="Glycosyl_Trfase_fam3_N_dom"/>
</dbReference>
<dbReference type="InterPro" id="IPR005940">
    <property type="entry name" value="Anthranilate_Pribosyl_Tfrase"/>
</dbReference>
<dbReference type="PANTHER" id="PTHR43285">
    <property type="entry name" value="ANTHRANILATE PHOSPHORIBOSYLTRANSFERASE"/>
    <property type="match status" value="1"/>
</dbReference>
<comment type="subunit">
    <text evidence="5">Homodimer.</text>
</comment>
<keyword evidence="5" id="KW-0479">Metal-binding</keyword>
<comment type="caution">
    <text evidence="5">Lacks conserved residue(s) required for the propagation of feature annotation.</text>
</comment>
<feature type="binding site" evidence="5">
    <location>
        <begin position="94"/>
        <end position="97"/>
    </location>
    <ligand>
        <name>5-phospho-alpha-D-ribose 1-diphosphate</name>
        <dbReference type="ChEBI" id="CHEBI:58017"/>
    </ligand>
</feature>
<dbReference type="InterPro" id="IPR000312">
    <property type="entry name" value="Glycosyl_Trfase_fam3"/>
</dbReference>
<feature type="binding site" evidence="5">
    <location>
        <position position="92"/>
    </location>
    <ligand>
        <name>5-phospho-alpha-D-ribose 1-diphosphate</name>
        <dbReference type="ChEBI" id="CHEBI:58017"/>
    </ligand>
</feature>
<evidence type="ECO:0000259" key="7">
    <source>
        <dbReference type="Pfam" id="PF02885"/>
    </source>
</evidence>
<reference evidence="8 9" key="1">
    <citation type="submission" date="2023-07" db="EMBL/GenBank/DDBJ databases">
        <title>Sequencing the genomes of 1000 actinobacteria strains.</title>
        <authorList>
            <person name="Klenk H.-P."/>
        </authorList>
    </citation>
    <scope>NUCLEOTIDE SEQUENCE [LARGE SCALE GENOMIC DNA]</scope>
    <source>
        <strain evidence="8 9">DSM 19426</strain>
    </source>
</reference>
<feature type="binding site" evidence="5">
    <location>
        <position position="229"/>
    </location>
    <ligand>
        <name>Mg(2+)</name>
        <dbReference type="ChEBI" id="CHEBI:18420"/>
        <label>2</label>
    </ligand>
</feature>
<feature type="binding site" evidence="5">
    <location>
        <begin position="87"/>
        <end position="88"/>
    </location>
    <ligand>
        <name>5-phospho-alpha-D-ribose 1-diphosphate</name>
        <dbReference type="ChEBI" id="CHEBI:58017"/>
    </ligand>
</feature>
<dbReference type="Proteomes" id="UP001183648">
    <property type="component" value="Unassembled WGS sequence"/>
</dbReference>
<dbReference type="RefSeq" id="WP_374725093.1">
    <property type="nucleotide sequence ID" value="NZ_BAAAPS010000006.1"/>
</dbReference>
<comment type="pathway">
    <text evidence="5">Amino-acid biosynthesis; L-tryptophan biosynthesis; L-tryptophan from chorismate: step 2/5.</text>
</comment>
<comment type="function">
    <text evidence="5">Catalyzes the transfer of the phosphoribosyl group of 5-phosphorylribose-1-pyrophosphate (PRPP) to anthranilate to yield N-(5'-phosphoribosyl)-anthranilate (PRA).</text>
</comment>
<dbReference type="Gene3D" id="1.20.970.10">
    <property type="entry name" value="Transferase, Pyrimidine Nucleoside Phosphorylase, Chain C"/>
    <property type="match status" value="1"/>
</dbReference>
<comment type="caution">
    <text evidence="8">The sequence shown here is derived from an EMBL/GenBank/DDBJ whole genome shotgun (WGS) entry which is preliminary data.</text>
</comment>
<protein>
    <recommendedName>
        <fullName evidence="5">Anthranilate phosphoribosyltransferase</fullName>
        <ecNumber evidence="5">2.4.2.18</ecNumber>
    </recommendedName>
</protein>
<feature type="binding site" evidence="5">
    <location>
        <position position="228"/>
    </location>
    <ligand>
        <name>Mg(2+)</name>
        <dbReference type="ChEBI" id="CHEBI:18420"/>
        <label>2</label>
    </ligand>
</feature>
<feature type="domain" description="Glycosyl transferase family 3" evidence="6">
    <location>
        <begin position="79"/>
        <end position="331"/>
    </location>
</feature>
<feature type="binding site" evidence="5">
    <location>
        <position position="170"/>
    </location>
    <ligand>
        <name>anthranilate</name>
        <dbReference type="ChEBI" id="CHEBI:16567"/>
        <label>2</label>
    </ligand>
</feature>
<feature type="binding site" evidence="5">
    <location>
        <begin position="112"/>
        <end position="120"/>
    </location>
    <ligand>
        <name>5-phospho-alpha-D-ribose 1-diphosphate</name>
        <dbReference type="ChEBI" id="CHEBI:58017"/>
    </ligand>
</feature>
<keyword evidence="2 5" id="KW-0808">Transferase</keyword>
<dbReference type="InterPro" id="IPR035902">
    <property type="entry name" value="Nuc_phospho_transferase"/>
</dbReference>
<feature type="binding site" evidence="5">
    <location>
        <position position="84"/>
    </location>
    <ligand>
        <name>5-phospho-alpha-D-ribose 1-diphosphate</name>
        <dbReference type="ChEBI" id="CHEBI:58017"/>
    </ligand>
</feature>
<evidence type="ECO:0000313" key="9">
    <source>
        <dbReference type="Proteomes" id="UP001183648"/>
    </source>
</evidence>
<feature type="binding site" evidence="5">
    <location>
        <position position="124"/>
    </location>
    <ligand>
        <name>5-phospho-alpha-D-ribose 1-diphosphate</name>
        <dbReference type="ChEBI" id="CHEBI:58017"/>
    </ligand>
</feature>
<keyword evidence="3 5" id="KW-0822">Tryptophan biosynthesis</keyword>
<dbReference type="SUPFAM" id="SSF52418">
    <property type="entry name" value="Nucleoside phosphorylase/phosphoribosyltransferase catalytic domain"/>
    <property type="match status" value="1"/>
</dbReference>
<dbReference type="NCBIfam" id="TIGR01245">
    <property type="entry name" value="trpD"/>
    <property type="match status" value="1"/>
</dbReference>
<comment type="similarity">
    <text evidence="5">Belongs to the anthranilate phosphoribosyltransferase family.</text>
</comment>
<evidence type="ECO:0000259" key="6">
    <source>
        <dbReference type="Pfam" id="PF00591"/>
    </source>
</evidence>
<feature type="binding site" evidence="5">
    <location>
        <position position="115"/>
    </location>
    <ligand>
        <name>anthranilate</name>
        <dbReference type="ChEBI" id="CHEBI:16567"/>
        <label>1</label>
    </ligand>
</feature>
<keyword evidence="4 5" id="KW-0057">Aromatic amino acid biosynthesis</keyword>
<dbReference type="EMBL" id="JAVDYG010000001">
    <property type="protein sequence ID" value="MDR7360570.1"/>
    <property type="molecule type" value="Genomic_DNA"/>
</dbReference>
<dbReference type="Pfam" id="PF02885">
    <property type="entry name" value="Glycos_trans_3N"/>
    <property type="match status" value="1"/>
</dbReference>
<dbReference type="PANTHER" id="PTHR43285:SF2">
    <property type="entry name" value="ANTHRANILATE PHOSPHORIBOSYLTRANSFERASE"/>
    <property type="match status" value="1"/>
</dbReference>
<feature type="domain" description="Glycosyl transferase family 3 N-terminal" evidence="7">
    <location>
        <begin position="9"/>
        <end position="70"/>
    </location>
</feature>
<dbReference type="EC" id="2.4.2.18" evidence="5"/>
<comment type="catalytic activity">
    <reaction evidence="5">
        <text>N-(5-phospho-beta-D-ribosyl)anthranilate + diphosphate = 5-phospho-alpha-D-ribose 1-diphosphate + anthranilate</text>
        <dbReference type="Rhea" id="RHEA:11768"/>
        <dbReference type="ChEBI" id="CHEBI:16567"/>
        <dbReference type="ChEBI" id="CHEBI:18277"/>
        <dbReference type="ChEBI" id="CHEBI:33019"/>
        <dbReference type="ChEBI" id="CHEBI:58017"/>
        <dbReference type="EC" id="2.4.2.18"/>
    </reaction>
</comment>
<keyword evidence="5" id="KW-0028">Amino-acid biosynthesis</keyword>
<dbReference type="SUPFAM" id="SSF47648">
    <property type="entry name" value="Nucleoside phosphorylase/phosphoribosyltransferase N-terminal domain"/>
    <property type="match status" value="1"/>
</dbReference>
<keyword evidence="1 5" id="KW-0328">Glycosyltransferase</keyword>
<accession>A0ABU2BPM6</accession>
<feature type="binding site" evidence="5">
    <location>
        <position position="96"/>
    </location>
    <ligand>
        <name>Mg(2+)</name>
        <dbReference type="ChEBI" id="CHEBI:18420"/>
        <label>1</label>
    </ligand>
</feature>
<evidence type="ECO:0000313" key="8">
    <source>
        <dbReference type="EMBL" id="MDR7360570.1"/>
    </source>
</evidence>
<dbReference type="GO" id="GO:0004048">
    <property type="term" value="F:anthranilate phosphoribosyltransferase activity"/>
    <property type="evidence" value="ECO:0007669"/>
    <property type="project" value="UniProtKB-EC"/>
</dbReference>
<keyword evidence="5" id="KW-0460">Magnesium</keyword>
<evidence type="ECO:0000256" key="2">
    <source>
        <dbReference type="ARBA" id="ARBA00022679"/>
    </source>
</evidence>
<keyword evidence="9" id="KW-1185">Reference proteome</keyword>
<proteinExistence type="inferred from homology"/>
<evidence type="ECO:0000256" key="1">
    <source>
        <dbReference type="ARBA" id="ARBA00022676"/>
    </source>
</evidence>
<feature type="binding site" evidence="5">
    <location>
        <position position="84"/>
    </location>
    <ligand>
        <name>anthranilate</name>
        <dbReference type="ChEBI" id="CHEBI:16567"/>
        <label>1</label>
    </ligand>
</feature>
<gene>
    <name evidence="5" type="primary">trpD</name>
    <name evidence="8" type="ORF">J2S63_000123</name>
</gene>